<sequence length="844" mass="91760">MRAASLFLRICPVTAPPMRRGRSLMKTKRLFLEASLAAIAAAAVVVEARAQESLPMIDVGAEKVVQGAPPGPAGGDGGGTGGAGGNGTSIGIGNNGEMCAGDICNNPKSYAAPVQSIGTKVNTPAIETPLSTKTVTNQMLEDQQVTSIEQALRNVSGVYFSGGGGSSFGYSFGAVVLRGFPTSTYYRDGVRLDTYQGGTSGIGGTLFANVENVEVLKGPAAILYGAVEPGGIVNLNLKQPLEKPAYSIQQQVGSYQSYRTVLDATGPLSADKSLLYRFIASYENDGSFQDYGYNRNVMFYPVVKWNVDNNTWIRVSDQYQENRINQVFLSYLTYNNVLPLWLGRSWNPGPPSPDAQKQNFATVTWHHDFDKDWSVQQNFLWQTVNHTYTQTGAILVSDCISPGGYCGAGNFTGAFLPGNAQLVESGYPSFGTQQTYVTNLDVVGHVKTGELQHTMLLGADYYRYNGRLLNTLANSFGSLTVFGTAPATTPSLYAPSAASGQQGDNVGAYIQDQIKLPYDFEILAGGRYQYVNSRFQTTTDDTCGYPNNYGLSIPCVQALETMKTQTVNQRVTPRAALLWRPYEWMSLYGNYVESYSPNYNGYLVLGSNLPNPPSAGQQEEAGVKFQFFDQRLQAQLAYYHLVKTNIPVGIPNDQIHEILVGQGRSQGLEIDIGGEIMPGWSVNLAYANTDALVTKASPFGAGYNPAIGSPFPYVPRNQGSIASSYEFRNGSLQGLKVGARYDYTGYLPFFHYNNDGTYIYGQGTPSYGLVGVFAGYDFLYNGYNIHTQLNVDNLFDKTYYLQGGLVPMSWDQLSSPQAGWSLAYQNNSVLGTPRTIRGLIKVSF</sequence>
<dbReference type="SUPFAM" id="SSF56935">
    <property type="entry name" value="Porins"/>
    <property type="match status" value="1"/>
</dbReference>
<dbReference type="Gene3D" id="2.40.170.20">
    <property type="entry name" value="TonB-dependent receptor, beta-barrel domain"/>
    <property type="match status" value="1"/>
</dbReference>
<dbReference type="InterPro" id="IPR036942">
    <property type="entry name" value="Beta-barrel_TonB_sf"/>
</dbReference>
<dbReference type="KEGG" id="mhey:H2LOC_013890"/>
<feature type="region of interest" description="Disordered" evidence="16">
    <location>
        <begin position="65"/>
        <end position="85"/>
    </location>
</feature>
<dbReference type="GO" id="GO:0015891">
    <property type="term" value="P:siderophore transport"/>
    <property type="evidence" value="ECO:0007669"/>
    <property type="project" value="InterPro"/>
</dbReference>
<keyword evidence="3 14" id="KW-0813">Transport</keyword>
<dbReference type="InterPro" id="IPR012910">
    <property type="entry name" value="Plug_dom"/>
</dbReference>
<evidence type="ECO:0000313" key="19">
    <source>
        <dbReference type="EMBL" id="QGM46696.1"/>
    </source>
</evidence>
<dbReference type="GO" id="GO:0015344">
    <property type="term" value="F:siderophore uptake transmembrane transporter activity"/>
    <property type="evidence" value="ECO:0007669"/>
    <property type="project" value="TreeGrafter"/>
</dbReference>
<dbReference type="AlphaFoldDB" id="A0A6B8KEH8"/>
<comment type="subcellular location">
    <subcellularLocation>
        <location evidence="1 14">Cell outer membrane</location>
        <topology evidence="1 14">Multi-pass membrane protein</topology>
    </subcellularLocation>
</comment>
<dbReference type="CDD" id="cd01347">
    <property type="entry name" value="ligand_gated_channel"/>
    <property type="match status" value="1"/>
</dbReference>
<comment type="similarity">
    <text evidence="2 14 15">Belongs to the TonB-dependent receptor family.</text>
</comment>
<dbReference type="Gene3D" id="2.170.130.10">
    <property type="entry name" value="TonB-dependent receptor, plug domain"/>
    <property type="match status" value="1"/>
</dbReference>
<dbReference type="Pfam" id="PF00593">
    <property type="entry name" value="TonB_dep_Rec_b-barrel"/>
    <property type="match status" value="1"/>
</dbReference>
<keyword evidence="12 19" id="KW-0675">Receptor</keyword>
<gene>
    <name evidence="19" type="ORF">H2LOC_013890</name>
</gene>
<evidence type="ECO:0000256" key="7">
    <source>
        <dbReference type="ARBA" id="ARBA00022729"/>
    </source>
</evidence>
<evidence type="ECO:0000256" key="13">
    <source>
        <dbReference type="ARBA" id="ARBA00023237"/>
    </source>
</evidence>
<dbReference type="EMBL" id="CP046052">
    <property type="protein sequence ID" value="QGM46696.1"/>
    <property type="molecule type" value="Genomic_DNA"/>
</dbReference>
<evidence type="ECO:0000256" key="3">
    <source>
        <dbReference type="ARBA" id="ARBA00022448"/>
    </source>
</evidence>
<evidence type="ECO:0000256" key="6">
    <source>
        <dbReference type="ARBA" id="ARBA00022692"/>
    </source>
</evidence>
<dbReference type="OrthoDB" id="9760333at2"/>
<evidence type="ECO:0000259" key="17">
    <source>
        <dbReference type="Pfam" id="PF00593"/>
    </source>
</evidence>
<evidence type="ECO:0000256" key="15">
    <source>
        <dbReference type="RuleBase" id="RU003357"/>
    </source>
</evidence>
<keyword evidence="10 15" id="KW-0798">TonB box</keyword>
<accession>A0A6B8KEH8</accession>
<dbReference type="NCBIfam" id="TIGR01783">
    <property type="entry name" value="TonB-siderophor"/>
    <property type="match status" value="1"/>
</dbReference>
<keyword evidence="4 14" id="KW-1134">Transmembrane beta strand</keyword>
<keyword evidence="11 14" id="KW-0472">Membrane</keyword>
<keyword evidence="5" id="KW-0410">Iron transport</keyword>
<keyword evidence="8" id="KW-0408">Iron</keyword>
<dbReference type="GO" id="GO:0038023">
    <property type="term" value="F:signaling receptor activity"/>
    <property type="evidence" value="ECO:0007669"/>
    <property type="project" value="InterPro"/>
</dbReference>
<evidence type="ECO:0000256" key="11">
    <source>
        <dbReference type="ARBA" id="ARBA00023136"/>
    </source>
</evidence>
<dbReference type="InterPro" id="IPR010105">
    <property type="entry name" value="TonB_sidphr_rcpt"/>
</dbReference>
<keyword evidence="9" id="KW-0406">Ion transport</keyword>
<protein>
    <submittedName>
        <fullName evidence="19">TonB-dependent siderophore receptor</fullName>
    </submittedName>
</protein>
<evidence type="ECO:0000256" key="14">
    <source>
        <dbReference type="PROSITE-ProRule" id="PRU01360"/>
    </source>
</evidence>
<proteinExistence type="inferred from homology"/>
<dbReference type="Proteomes" id="UP000309061">
    <property type="component" value="Chromosome"/>
</dbReference>
<organism evidence="19 20">
    <name type="scientific">Methylocystis heyeri</name>
    <dbReference type="NCBI Taxonomy" id="391905"/>
    <lineage>
        <taxon>Bacteria</taxon>
        <taxon>Pseudomonadati</taxon>
        <taxon>Pseudomonadota</taxon>
        <taxon>Alphaproteobacteria</taxon>
        <taxon>Hyphomicrobiales</taxon>
        <taxon>Methylocystaceae</taxon>
        <taxon>Methylocystis</taxon>
    </lineage>
</organism>
<evidence type="ECO:0000256" key="16">
    <source>
        <dbReference type="SAM" id="MobiDB-lite"/>
    </source>
</evidence>
<dbReference type="InterPro" id="IPR039426">
    <property type="entry name" value="TonB-dep_rcpt-like"/>
</dbReference>
<evidence type="ECO:0000256" key="4">
    <source>
        <dbReference type="ARBA" id="ARBA00022452"/>
    </source>
</evidence>
<feature type="domain" description="TonB-dependent receptor-like beta-barrel" evidence="17">
    <location>
        <begin position="318"/>
        <end position="794"/>
    </location>
</feature>
<keyword evidence="20" id="KW-1185">Reference proteome</keyword>
<evidence type="ECO:0000256" key="1">
    <source>
        <dbReference type="ARBA" id="ARBA00004571"/>
    </source>
</evidence>
<evidence type="ECO:0000259" key="18">
    <source>
        <dbReference type="Pfam" id="PF07715"/>
    </source>
</evidence>
<dbReference type="Pfam" id="PF07715">
    <property type="entry name" value="Plug"/>
    <property type="match status" value="1"/>
</dbReference>
<evidence type="ECO:0000256" key="2">
    <source>
        <dbReference type="ARBA" id="ARBA00009810"/>
    </source>
</evidence>
<evidence type="ECO:0000256" key="8">
    <source>
        <dbReference type="ARBA" id="ARBA00023004"/>
    </source>
</evidence>
<evidence type="ECO:0000313" key="20">
    <source>
        <dbReference type="Proteomes" id="UP000309061"/>
    </source>
</evidence>
<dbReference type="InterPro" id="IPR000531">
    <property type="entry name" value="Beta-barrel_TonB"/>
</dbReference>
<feature type="domain" description="TonB-dependent receptor plug" evidence="18">
    <location>
        <begin position="126"/>
        <end position="232"/>
    </location>
</feature>
<keyword evidence="7" id="KW-0732">Signal</keyword>
<dbReference type="InterPro" id="IPR037066">
    <property type="entry name" value="Plug_dom_sf"/>
</dbReference>
<reference evidence="19 20" key="1">
    <citation type="submission" date="2019-11" db="EMBL/GenBank/DDBJ databases">
        <title>The genome sequence of Methylocystis heyeri.</title>
        <authorList>
            <person name="Oshkin I.Y."/>
            <person name="Miroshnikov K."/>
            <person name="Dedysh S.N."/>
        </authorList>
    </citation>
    <scope>NUCLEOTIDE SEQUENCE [LARGE SCALE GENOMIC DNA]</scope>
    <source>
        <strain evidence="19 20">H2</strain>
    </source>
</reference>
<evidence type="ECO:0000256" key="9">
    <source>
        <dbReference type="ARBA" id="ARBA00023065"/>
    </source>
</evidence>
<feature type="compositionally biased region" description="Gly residues" evidence="16">
    <location>
        <begin position="73"/>
        <end position="85"/>
    </location>
</feature>
<dbReference type="PANTHER" id="PTHR32552">
    <property type="entry name" value="FERRICHROME IRON RECEPTOR-RELATED"/>
    <property type="match status" value="1"/>
</dbReference>
<keyword evidence="13 14" id="KW-0998">Cell outer membrane</keyword>
<dbReference type="PROSITE" id="PS52016">
    <property type="entry name" value="TONB_DEPENDENT_REC_3"/>
    <property type="match status" value="1"/>
</dbReference>
<evidence type="ECO:0000256" key="10">
    <source>
        <dbReference type="ARBA" id="ARBA00023077"/>
    </source>
</evidence>
<dbReference type="GO" id="GO:0009279">
    <property type="term" value="C:cell outer membrane"/>
    <property type="evidence" value="ECO:0007669"/>
    <property type="project" value="UniProtKB-SubCell"/>
</dbReference>
<evidence type="ECO:0000256" key="5">
    <source>
        <dbReference type="ARBA" id="ARBA00022496"/>
    </source>
</evidence>
<keyword evidence="6 14" id="KW-0812">Transmembrane</keyword>
<name>A0A6B8KEH8_9HYPH</name>
<dbReference type="PANTHER" id="PTHR32552:SF68">
    <property type="entry name" value="FERRICHROME OUTER MEMBRANE TRANSPORTER_PHAGE RECEPTOR"/>
    <property type="match status" value="1"/>
</dbReference>
<evidence type="ECO:0000256" key="12">
    <source>
        <dbReference type="ARBA" id="ARBA00023170"/>
    </source>
</evidence>